<organism evidence="1 2">
    <name type="scientific">Nyssa sinensis</name>
    <dbReference type="NCBI Taxonomy" id="561372"/>
    <lineage>
        <taxon>Eukaryota</taxon>
        <taxon>Viridiplantae</taxon>
        <taxon>Streptophyta</taxon>
        <taxon>Embryophyta</taxon>
        <taxon>Tracheophyta</taxon>
        <taxon>Spermatophyta</taxon>
        <taxon>Magnoliopsida</taxon>
        <taxon>eudicotyledons</taxon>
        <taxon>Gunneridae</taxon>
        <taxon>Pentapetalae</taxon>
        <taxon>asterids</taxon>
        <taxon>Cornales</taxon>
        <taxon>Nyssaceae</taxon>
        <taxon>Nyssa</taxon>
    </lineage>
</organism>
<keyword evidence="2" id="KW-1185">Reference proteome</keyword>
<reference evidence="1 2" key="1">
    <citation type="submission" date="2019-09" db="EMBL/GenBank/DDBJ databases">
        <title>A chromosome-level genome assembly of the Chinese tupelo Nyssa sinensis.</title>
        <authorList>
            <person name="Yang X."/>
            <person name="Kang M."/>
            <person name="Yang Y."/>
            <person name="Xiong H."/>
            <person name="Wang M."/>
            <person name="Zhang Z."/>
            <person name="Wang Z."/>
            <person name="Wu H."/>
            <person name="Ma T."/>
            <person name="Liu J."/>
            <person name="Xi Z."/>
        </authorList>
    </citation>
    <scope>NUCLEOTIDE SEQUENCE [LARGE SCALE GENOMIC DNA]</scope>
    <source>
        <strain evidence="1">J267</strain>
        <tissue evidence="1">Leaf</tissue>
    </source>
</reference>
<sequence>MKVATSLLILSQKSRPNWRLSSASCKFCPVKPKCSILNEPELVVVMTGPQVQSHDDASPQPIEEDTG</sequence>
<dbReference type="EMBL" id="CM018032">
    <property type="protein sequence ID" value="KAA8547160.1"/>
    <property type="molecule type" value="Genomic_DNA"/>
</dbReference>
<name>A0A5J5BZ60_9ASTE</name>
<protein>
    <submittedName>
        <fullName evidence="1">Uncharacterized protein</fullName>
    </submittedName>
</protein>
<accession>A0A5J5BZ60</accession>
<gene>
    <name evidence="1" type="ORF">F0562_003574</name>
</gene>
<dbReference type="Proteomes" id="UP000325577">
    <property type="component" value="Linkage Group LG1"/>
</dbReference>
<evidence type="ECO:0000313" key="1">
    <source>
        <dbReference type="EMBL" id="KAA8547160.1"/>
    </source>
</evidence>
<dbReference type="AlphaFoldDB" id="A0A5J5BZ60"/>
<proteinExistence type="predicted"/>
<evidence type="ECO:0000313" key="2">
    <source>
        <dbReference type="Proteomes" id="UP000325577"/>
    </source>
</evidence>